<dbReference type="PANTHER" id="PTHR19372:SF7">
    <property type="entry name" value="SULFITE OXIDASE, MITOCHONDRIAL"/>
    <property type="match status" value="1"/>
</dbReference>
<comment type="caution">
    <text evidence="3">The sequence shown here is derived from an EMBL/GenBank/DDBJ whole genome shotgun (WGS) entry which is preliminary data.</text>
</comment>
<proteinExistence type="predicted"/>
<evidence type="ECO:0000256" key="1">
    <source>
        <dbReference type="SAM" id="Phobius"/>
    </source>
</evidence>
<evidence type="ECO:0000313" key="4">
    <source>
        <dbReference type="Proteomes" id="UP001589535"/>
    </source>
</evidence>
<organism evidence="3 4">
    <name type="scientific">Amycolatopsis plumensis</name>
    <dbReference type="NCBI Taxonomy" id="236508"/>
    <lineage>
        <taxon>Bacteria</taxon>
        <taxon>Bacillati</taxon>
        <taxon>Actinomycetota</taxon>
        <taxon>Actinomycetes</taxon>
        <taxon>Pseudonocardiales</taxon>
        <taxon>Pseudonocardiaceae</taxon>
        <taxon>Amycolatopsis</taxon>
    </lineage>
</organism>
<dbReference type="EMBL" id="JBHMBK010000028">
    <property type="protein sequence ID" value="MFB9688685.1"/>
    <property type="molecule type" value="Genomic_DNA"/>
</dbReference>
<keyword evidence="1" id="KW-0812">Transmembrane</keyword>
<reference evidence="3 4" key="1">
    <citation type="submission" date="2024-09" db="EMBL/GenBank/DDBJ databases">
        <authorList>
            <person name="Sun Q."/>
            <person name="Mori K."/>
        </authorList>
    </citation>
    <scope>NUCLEOTIDE SEQUENCE [LARGE SCALE GENOMIC DNA]</scope>
    <source>
        <strain evidence="3 4">JCM 13852</strain>
    </source>
</reference>
<dbReference type="InterPro" id="IPR014756">
    <property type="entry name" value="Ig_E-set"/>
</dbReference>
<keyword evidence="4" id="KW-1185">Reference proteome</keyword>
<dbReference type="InterPro" id="IPR000572">
    <property type="entry name" value="OxRdtase_Mopterin-bd_dom"/>
</dbReference>
<evidence type="ECO:0000259" key="2">
    <source>
        <dbReference type="Pfam" id="PF00174"/>
    </source>
</evidence>
<dbReference type="RefSeq" id="WP_378201122.1">
    <property type="nucleotide sequence ID" value="NZ_JBHMBK010000028.1"/>
</dbReference>
<feature type="transmembrane region" description="Helical" evidence="1">
    <location>
        <begin position="82"/>
        <end position="102"/>
    </location>
</feature>
<feature type="transmembrane region" description="Helical" evidence="1">
    <location>
        <begin position="133"/>
        <end position="156"/>
    </location>
</feature>
<gene>
    <name evidence="3" type="ORF">ACFFTO_31300</name>
</gene>
<dbReference type="SUPFAM" id="SSF56524">
    <property type="entry name" value="Oxidoreductase molybdopterin-binding domain"/>
    <property type="match status" value="1"/>
</dbReference>
<feature type="transmembrane region" description="Helical" evidence="1">
    <location>
        <begin position="176"/>
        <end position="198"/>
    </location>
</feature>
<keyword evidence="1" id="KW-1133">Transmembrane helix</keyword>
<name>A0ABV5UBD1_9PSEU</name>
<dbReference type="PANTHER" id="PTHR19372">
    <property type="entry name" value="SULFITE REDUCTASE"/>
    <property type="match status" value="1"/>
</dbReference>
<dbReference type="Proteomes" id="UP001589535">
    <property type="component" value="Unassembled WGS sequence"/>
</dbReference>
<dbReference type="Gene3D" id="2.60.40.650">
    <property type="match status" value="1"/>
</dbReference>
<dbReference type="Pfam" id="PF00174">
    <property type="entry name" value="Oxidored_molyb"/>
    <property type="match status" value="1"/>
</dbReference>
<dbReference type="Gene3D" id="3.90.420.10">
    <property type="entry name" value="Oxidoreductase, molybdopterin-binding domain"/>
    <property type="match status" value="1"/>
</dbReference>
<feature type="transmembrane region" description="Helical" evidence="1">
    <location>
        <begin position="21"/>
        <end position="46"/>
    </location>
</feature>
<feature type="domain" description="Oxidoreductase molybdopterin-binding" evidence="2">
    <location>
        <begin position="251"/>
        <end position="404"/>
    </location>
</feature>
<accession>A0ABV5UBD1</accession>
<evidence type="ECO:0000313" key="3">
    <source>
        <dbReference type="EMBL" id="MFB9688685.1"/>
    </source>
</evidence>
<dbReference type="SUPFAM" id="SSF81296">
    <property type="entry name" value="E set domains"/>
    <property type="match status" value="1"/>
</dbReference>
<sequence>MAATEISSPATSPPQRPRLRAMSAAAAGVLALAAALAAGHLVAGFVNINASPYLAVGNGAIDLTPVELKDFAVRTFGVYDKLVLLSGMAVVMVLAAAVAALLSLRSRWPGVVVITLFGVVGLVAVYARPDLTAVALLAPLASLVVGVAVFVLLHRLASRVRRDPDTGAKTGTPRRAFLIGGAGVAVGAGVLGTGGQLLSGTRNATASREAVGKLVPARTAPAIPADADFAKLGTPTFLTPNSRFYRVDTALSVPQVRTEDWSLRIHGMVGHERRYRYSDIRNRPLVERTITMTCVSNEVGGDYVSTSNFIGIDLADLLEEAGVQADAEQLFSTSVDGWTSGTPVAAVMDRGRGAMLAIGMNGEPLPLEHGFPARLVTPGLFGYVSATKWVIDLEVTTWAAKQAYWLKRGWSQEAPIKTESRIDTPKGFATIPAGTVRVAGTAWAQHTGIAKVEVRADQGPWQEATLSHEVNVNTWRMWWIEFELGKGVHQIECRATDRSGYTQTADRAGTVPDGATGWHSATITAN</sequence>
<keyword evidence="1" id="KW-0472">Membrane</keyword>
<feature type="transmembrane region" description="Helical" evidence="1">
    <location>
        <begin position="109"/>
        <end position="127"/>
    </location>
</feature>
<dbReference type="InterPro" id="IPR036374">
    <property type="entry name" value="OxRdtase_Mopterin-bd_sf"/>
</dbReference>
<protein>
    <submittedName>
        <fullName evidence="3">Molybdopterin-dependent oxidoreductase</fullName>
    </submittedName>
</protein>